<reference evidence="2 3" key="1">
    <citation type="submission" date="2016-05" db="EMBL/GenBank/DDBJ databases">
        <title>Comparative analysis of secretome profiles of manganese(II)-oxidizing ascomycete fungi.</title>
        <authorList>
            <consortium name="DOE Joint Genome Institute"/>
            <person name="Zeiner C.A."/>
            <person name="Purvine S.O."/>
            <person name="Zink E.M."/>
            <person name="Wu S."/>
            <person name="Pasa-Tolic L."/>
            <person name="Chaput D.L."/>
            <person name="Haridas S."/>
            <person name="Grigoriev I.V."/>
            <person name="Santelli C.M."/>
            <person name="Hansel C.M."/>
        </authorList>
    </citation>
    <scope>NUCLEOTIDE SEQUENCE [LARGE SCALE GENOMIC DNA]</scope>
    <source>
        <strain evidence="2 3">AP3s5-JAC2a</strain>
    </source>
</reference>
<dbReference type="GeneID" id="28765666"/>
<accession>A0A177C4E0</accession>
<dbReference type="EMBL" id="KV441557">
    <property type="protein sequence ID" value="OAG01658.1"/>
    <property type="molecule type" value="Genomic_DNA"/>
</dbReference>
<organism evidence="2 3">
    <name type="scientific">Paraphaeosphaeria sporulosa</name>
    <dbReference type="NCBI Taxonomy" id="1460663"/>
    <lineage>
        <taxon>Eukaryota</taxon>
        <taxon>Fungi</taxon>
        <taxon>Dikarya</taxon>
        <taxon>Ascomycota</taxon>
        <taxon>Pezizomycotina</taxon>
        <taxon>Dothideomycetes</taxon>
        <taxon>Pleosporomycetidae</taxon>
        <taxon>Pleosporales</taxon>
        <taxon>Massarineae</taxon>
        <taxon>Didymosphaeriaceae</taxon>
        <taxon>Paraphaeosphaeria</taxon>
    </lineage>
</organism>
<feature type="region of interest" description="Disordered" evidence="1">
    <location>
        <begin position="99"/>
        <end position="121"/>
    </location>
</feature>
<sequence>MSNSCQISGGVRRARHTPAAAMTNLLRAQSFVSACRGVRATMAAALGSLEERSMTRCACWGSLDKTPASIDAALGALNSVRDISCHLFAAYESWTRQVGKHEQRQRRQYGSQPPTLARSSPRLRFEIRQSRRTAPHRTLHLRHLAPQRRSCPTNAGRLPPPHCLELLHRYNLLFPVFETTLHIPVHTHPAQSETLGFRHRRYQRLLREPQHPALADGAAHVEGVLPCRAQRRARGRKRKSRDPSAAVRAQGSAGIWRRCRAKSMSSTRRVDRR</sequence>
<gene>
    <name evidence="2" type="ORF">CC84DRAFT_1208747</name>
</gene>
<feature type="compositionally biased region" description="Basic residues" evidence="1">
    <location>
        <begin position="230"/>
        <end position="240"/>
    </location>
</feature>
<keyword evidence="3" id="KW-1185">Reference proteome</keyword>
<dbReference type="InParanoid" id="A0A177C4E0"/>
<feature type="compositionally biased region" description="Polar residues" evidence="1">
    <location>
        <begin position="108"/>
        <end position="118"/>
    </location>
</feature>
<dbReference type="AlphaFoldDB" id="A0A177C4E0"/>
<dbReference type="RefSeq" id="XP_018032023.1">
    <property type="nucleotide sequence ID" value="XM_018182180.1"/>
</dbReference>
<dbReference type="Proteomes" id="UP000077069">
    <property type="component" value="Unassembled WGS sequence"/>
</dbReference>
<evidence type="ECO:0000313" key="2">
    <source>
        <dbReference type="EMBL" id="OAG01658.1"/>
    </source>
</evidence>
<name>A0A177C4E0_9PLEO</name>
<proteinExistence type="predicted"/>
<feature type="region of interest" description="Disordered" evidence="1">
    <location>
        <begin position="230"/>
        <end position="255"/>
    </location>
</feature>
<evidence type="ECO:0000313" key="3">
    <source>
        <dbReference type="Proteomes" id="UP000077069"/>
    </source>
</evidence>
<evidence type="ECO:0000256" key="1">
    <source>
        <dbReference type="SAM" id="MobiDB-lite"/>
    </source>
</evidence>
<protein>
    <submittedName>
        <fullName evidence="2">Uncharacterized protein</fullName>
    </submittedName>
</protein>